<dbReference type="Pfam" id="PF12146">
    <property type="entry name" value="Hydrolase_4"/>
    <property type="match status" value="1"/>
</dbReference>
<dbReference type="RefSeq" id="WP_005982703.1">
    <property type="nucleotide sequence ID" value="NZ_AOSV01000001.1"/>
</dbReference>
<organism evidence="3 4">
    <name type="scientific">Desulfocurvibacter africanus PCS</name>
    <dbReference type="NCBI Taxonomy" id="1262666"/>
    <lineage>
        <taxon>Bacteria</taxon>
        <taxon>Pseudomonadati</taxon>
        <taxon>Thermodesulfobacteriota</taxon>
        <taxon>Desulfovibrionia</taxon>
        <taxon>Desulfovibrionales</taxon>
        <taxon>Desulfovibrionaceae</taxon>
        <taxon>Desulfocurvibacter</taxon>
    </lineage>
</organism>
<dbReference type="InterPro" id="IPR022742">
    <property type="entry name" value="Hydrolase_4"/>
</dbReference>
<feature type="signal peptide" evidence="1">
    <location>
        <begin position="1"/>
        <end position="36"/>
    </location>
</feature>
<feature type="domain" description="Serine aminopeptidase S33" evidence="2">
    <location>
        <begin position="93"/>
        <end position="219"/>
    </location>
</feature>
<sequence>MHTLPLAGIRKRKVLLKPLISVPVRVWLACLLAALAACSPTQTSVAPLGQASFAQYQAETRQWLEKHRHFQGLDKAAELDWNMPQEWRPAGVPSKGVLLVHGLGDSPWSFCDLGPELARQGFLVRSVLLPGHGTQPADLMHPSLADWRRVVREQATILARNVAQVYLGGFSTGANLVVDYALDNQEIAGLLLFSPAFKSDSAYDWVTPWIAWARPWLRIPDASRPQQTPVRYLNTPTNGFAQFYRSSAAVRSTLARKTYDKPALLVTVRHDSVLDVRHTLETFTNRFTHPASRLVWYGSLPEGTSVPPRVLVRSDYLPERRISQFSHMCMLFSPQNPLYGEQGGLRLCWNGQDEDGLRQCMEGAQVWYSAWGYREPGKIHARLTFNPYFDWQAEVMAQVLKAAEEDAMQGGNAARGALSVSR</sequence>
<dbReference type="Gene3D" id="3.40.50.1820">
    <property type="entry name" value="alpha/beta hydrolase"/>
    <property type="match status" value="1"/>
</dbReference>
<dbReference type="OrthoDB" id="8476759at2"/>
<comment type="caution">
    <text evidence="3">The sequence shown here is derived from an EMBL/GenBank/DDBJ whole genome shotgun (WGS) entry which is preliminary data.</text>
</comment>
<dbReference type="Proteomes" id="UP000011922">
    <property type="component" value="Unassembled WGS sequence"/>
</dbReference>
<keyword evidence="1" id="KW-0732">Signal</keyword>
<protein>
    <submittedName>
        <fullName evidence="3">Esterase/lipase</fullName>
    </submittedName>
</protein>
<dbReference type="InterPro" id="IPR029058">
    <property type="entry name" value="AB_hydrolase_fold"/>
</dbReference>
<dbReference type="SUPFAM" id="SSF53474">
    <property type="entry name" value="alpha/beta-Hydrolases"/>
    <property type="match status" value="1"/>
</dbReference>
<dbReference type="PATRIC" id="fig|1262666.3.peg.5"/>
<evidence type="ECO:0000313" key="4">
    <source>
        <dbReference type="Proteomes" id="UP000011922"/>
    </source>
</evidence>
<dbReference type="EMBL" id="AOSV01000001">
    <property type="protein sequence ID" value="EMG39119.1"/>
    <property type="molecule type" value="Genomic_DNA"/>
</dbReference>
<evidence type="ECO:0000313" key="3">
    <source>
        <dbReference type="EMBL" id="EMG39119.1"/>
    </source>
</evidence>
<evidence type="ECO:0000259" key="2">
    <source>
        <dbReference type="Pfam" id="PF12146"/>
    </source>
</evidence>
<name>M5PYF3_DESAF</name>
<reference evidence="3 4" key="1">
    <citation type="journal article" date="2013" name="Genome Announc.">
        <title>Draft Genome Sequence for Desulfovibrio africanus Strain PCS.</title>
        <authorList>
            <person name="Brown S.D."/>
            <person name="Utturkar S.M."/>
            <person name="Arkin A.P."/>
            <person name="Deutschbauer A.M."/>
            <person name="Elias D.A."/>
            <person name="Hazen T.C."/>
            <person name="Chakraborty R."/>
        </authorList>
    </citation>
    <scope>NUCLEOTIDE SEQUENCE [LARGE SCALE GENOMIC DNA]</scope>
    <source>
        <strain evidence="3 4">PCS</strain>
    </source>
</reference>
<accession>M5PYF3</accession>
<evidence type="ECO:0000256" key="1">
    <source>
        <dbReference type="SAM" id="SignalP"/>
    </source>
</evidence>
<dbReference type="AlphaFoldDB" id="M5PYF3"/>
<feature type="chain" id="PRO_5004069665" evidence="1">
    <location>
        <begin position="37"/>
        <end position="422"/>
    </location>
</feature>
<proteinExistence type="predicted"/>
<gene>
    <name evidence="3" type="ORF">PCS_00005</name>
</gene>